<sequence>MKAFSILSSLLTLASANILQGRQADDQFSVPTQFGAIGGNGSGLITNTGSGTTTKNIDQLFEAAGRQANVSSPVTFDLSSSNGNRDNTTGWTWRVNITDVAIPESYYPGTNQSLRAVNEQWELQWSAGGSLSSLLKEQSGFDTNSSACLKATRYRMPANVARKYSASDNGNCSAVLGDACAQRLRSVSCDDSFVRIANSDDCASTLGVGKEYSYTQYPGLNSSIQSGDTFFYATGPASPAANATELYQDAETSLDILVVNLFREGNGSPNAILCQVVDPSASSAAALLLARSAFLAVSLASVCVMMIV</sequence>
<dbReference type="AlphaFoldDB" id="A0A1Y6LE30"/>
<dbReference type="EMBL" id="LT882678">
    <property type="protein sequence ID" value="SMY22673.1"/>
    <property type="molecule type" value="Genomic_DNA"/>
</dbReference>
<protein>
    <submittedName>
        <fullName evidence="2">Uncharacterized protein</fullName>
    </submittedName>
</protein>
<accession>A0A1Y6LE30</accession>
<organism evidence="2 3">
    <name type="scientific">Zymoseptoria tritici ST99CH_1A5</name>
    <dbReference type="NCBI Taxonomy" id="1276529"/>
    <lineage>
        <taxon>Eukaryota</taxon>
        <taxon>Fungi</taxon>
        <taxon>Dikarya</taxon>
        <taxon>Ascomycota</taxon>
        <taxon>Pezizomycotina</taxon>
        <taxon>Dothideomycetes</taxon>
        <taxon>Dothideomycetidae</taxon>
        <taxon>Mycosphaerellales</taxon>
        <taxon>Mycosphaerellaceae</taxon>
        <taxon>Zymoseptoria</taxon>
    </lineage>
</organism>
<gene>
    <name evidence="2" type="ORF">ZT1A5_G4113</name>
</gene>
<dbReference type="Proteomes" id="UP000215453">
    <property type="component" value="Chromosome 3"/>
</dbReference>
<proteinExistence type="predicted"/>
<evidence type="ECO:0000313" key="2">
    <source>
        <dbReference type="EMBL" id="SMY22673.1"/>
    </source>
</evidence>
<feature type="chain" id="PRO_5012599524" evidence="1">
    <location>
        <begin position="17"/>
        <end position="308"/>
    </location>
</feature>
<evidence type="ECO:0000313" key="3">
    <source>
        <dbReference type="Proteomes" id="UP000215453"/>
    </source>
</evidence>
<feature type="signal peptide" evidence="1">
    <location>
        <begin position="1"/>
        <end position="16"/>
    </location>
</feature>
<keyword evidence="1" id="KW-0732">Signal</keyword>
<reference evidence="2 3" key="1">
    <citation type="submission" date="2016-10" db="EMBL/GenBank/DDBJ databases">
        <authorList>
            <person name="Varghese N."/>
        </authorList>
    </citation>
    <scope>NUCLEOTIDE SEQUENCE [LARGE SCALE GENOMIC DNA]</scope>
</reference>
<name>A0A1Y6LE30_ZYMTR</name>
<evidence type="ECO:0000256" key="1">
    <source>
        <dbReference type="SAM" id="SignalP"/>
    </source>
</evidence>